<comment type="caution">
    <text evidence="3">The sequence shown here is derived from an EMBL/GenBank/DDBJ whole genome shotgun (WGS) entry which is preliminary data.</text>
</comment>
<keyword evidence="4" id="KW-1185">Reference proteome</keyword>
<reference evidence="4" key="1">
    <citation type="journal article" date="2019" name="Int. J. Syst. Evol. Microbiol.">
        <title>The Global Catalogue of Microorganisms (GCM) 10K type strain sequencing project: providing services to taxonomists for standard genome sequencing and annotation.</title>
        <authorList>
            <consortium name="The Broad Institute Genomics Platform"/>
            <consortium name="The Broad Institute Genome Sequencing Center for Infectious Disease"/>
            <person name="Wu L."/>
            <person name="Ma J."/>
        </authorList>
    </citation>
    <scope>NUCLEOTIDE SEQUENCE [LARGE SCALE GENOMIC DNA]</scope>
    <source>
        <strain evidence="4">CCUG 60524</strain>
    </source>
</reference>
<name>A0ABW3ISJ6_9RHOB</name>
<protein>
    <submittedName>
        <fullName evidence="3">Hydrogenase expression/formation C-terminal domain-containing protein</fullName>
    </submittedName>
</protein>
<dbReference type="EMBL" id="JBHTJT010000032">
    <property type="protein sequence ID" value="MFD0981127.1"/>
    <property type="molecule type" value="Genomic_DNA"/>
</dbReference>
<evidence type="ECO:0000313" key="4">
    <source>
        <dbReference type="Proteomes" id="UP001597108"/>
    </source>
</evidence>
<proteinExistence type="inferred from homology"/>
<accession>A0ABW3ISJ6</accession>
<evidence type="ECO:0000313" key="3">
    <source>
        <dbReference type="EMBL" id="MFD0981127.1"/>
    </source>
</evidence>
<dbReference type="InterPro" id="IPR006894">
    <property type="entry name" value="HupH_Hydgase_express_prot_C"/>
</dbReference>
<dbReference type="Gene3D" id="3.30.1370.140">
    <property type="entry name" value="HupH hydrogenase expression protein, C-terminal domain"/>
    <property type="match status" value="1"/>
</dbReference>
<gene>
    <name evidence="3" type="ORF">ACFQ2S_15910</name>
</gene>
<comment type="similarity">
    <text evidence="1">Belongs to the HupH/HyaF family.</text>
</comment>
<feature type="domain" description="HupH hydrogenase expression protein C-terminal" evidence="2">
    <location>
        <begin position="25"/>
        <end position="138"/>
    </location>
</feature>
<evidence type="ECO:0000259" key="2">
    <source>
        <dbReference type="Pfam" id="PF04809"/>
    </source>
</evidence>
<dbReference type="Proteomes" id="UP001597108">
    <property type="component" value="Unassembled WGS sequence"/>
</dbReference>
<sequence length="148" mass="15915">MQSISKSGADVVQLKEAVANLPTGNALPILAEIHEALGRLVKSGTTAVIDLGSIPFTGGDEKLLQEVLGEGEVNAVLNALGESFVQETEIPGVWRVDHYDQQGETQSRFIEVTFIPDILRTHREDAVRGHEMLAERLNGKTGADKKGG</sequence>
<dbReference type="RefSeq" id="WP_386075927.1">
    <property type="nucleotide sequence ID" value="NZ_JBHTJT010000032.1"/>
</dbReference>
<dbReference type="Pfam" id="PF04809">
    <property type="entry name" value="HupH_C"/>
    <property type="match status" value="1"/>
</dbReference>
<dbReference type="InterPro" id="IPR038527">
    <property type="entry name" value="HupH_C_sf"/>
</dbReference>
<evidence type="ECO:0000256" key="1">
    <source>
        <dbReference type="ARBA" id="ARBA00010832"/>
    </source>
</evidence>
<organism evidence="3 4">
    <name type="scientific">Tropicimonas aquimaris</name>
    <dbReference type="NCBI Taxonomy" id="914152"/>
    <lineage>
        <taxon>Bacteria</taxon>
        <taxon>Pseudomonadati</taxon>
        <taxon>Pseudomonadota</taxon>
        <taxon>Alphaproteobacteria</taxon>
        <taxon>Rhodobacterales</taxon>
        <taxon>Roseobacteraceae</taxon>
        <taxon>Tropicimonas</taxon>
    </lineage>
</organism>